<evidence type="ECO:0000256" key="1">
    <source>
        <dbReference type="SAM" id="SignalP"/>
    </source>
</evidence>
<dbReference type="Proteomes" id="UP000614811">
    <property type="component" value="Unassembled WGS sequence"/>
</dbReference>
<proteinExistence type="predicted"/>
<dbReference type="EMBL" id="BMXA01000006">
    <property type="protein sequence ID" value="GHA16819.1"/>
    <property type="molecule type" value="Genomic_DNA"/>
</dbReference>
<reference evidence="2" key="1">
    <citation type="journal article" date="2014" name="Int. J. Syst. Evol. Microbiol.">
        <title>Complete genome sequence of Corynebacterium casei LMG S-19264T (=DSM 44701T), isolated from a smear-ripened cheese.</title>
        <authorList>
            <consortium name="US DOE Joint Genome Institute (JGI-PGF)"/>
            <person name="Walter F."/>
            <person name="Albersmeier A."/>
            <person name="Kalinowski J."/>
            <person name="Ruckert C."/>
        </authorList>
    </citation>
    <scope>NUCLEOTIDE SEQUENCE</scope>
    <source>
        <strain evidence="2">KCTC 12711</strain>
    </source>
</reference>
<feature type="chain" id="PRO_5037917248" description="Nuclear transport factor 2 family protein" evidence="1">
    <location>
        <begin position="25"/>
        <end position="148"/>
    </location>
</feature>
<evidence type="ECO:0000313" key="3">
    <source>
        <dbReference type="Proteomes" id="UP000614811"/>
    </source>
</evidence>
<protein>
    <recommendedName>
        <fullName evidence="4">Nuclear transport factor 2 family protein</fullName>
    </recommendedName>
</protein>
<organism evidence="2 3">
    <name type="scientific">Arenicella chitinivorans</name>
    <dbReference type="NCBI Taxonomy" id="1329800"/>
    <lineage>
        <taxon>Bacteria</taxon>
        <taxon>Pseudomonadati</taxon>
        <taxon>Pseudomonadota</taxon>
        <taxon>Gammaproteobacteria</taxon>
        <taxon>Arenicellales</taxon>
        <taxon>Arenicellaceae</taxon>
        <taxon>Arenicella</taxon>
    </lineage>
</organism>
<comment type="caution">
    <text evidence="2">The sequence shown here is derived from an EMBL/GenBank/DDBJ whole genome shotgun (WGS) entry which is preliminary data.</text>
</comment>
<gene>
    <name evidence="2" type="ORF">GCM10008090_28070</name>
</gene>
<dbReference type="AlphaFoldDB" id="A0A918VP97"/>
<accession>A0A918VP97</accession>
<dbReference type="RefSeq" id="WP_189402337.1">
    <property type="nucleotide sequence ID" value="NZ_BMXA01000006.1"/>
</dbReference>
<keyword evidence="3" id="KW-1185">Reference proteome</keyword>
<reference evidence="2" key="2">
    <citation type="submission" date="2020-09" db="EMBL/GenBank/DDBJ databases">
        <authorList>
            <person name="Sun Q."/>
            <person name="Kim S."/>
        </authorList>
    </citation>
    <scope>NUCLEOTIDE SEQUENCE</scope>
    <source>
        <strain evidence="2">KCTC 12711</strain>
    </source>
</reference>
<feature type="signal peptide" evidence="1">
    <location>
        <begin position="1"/>
        <end position="24"/>
    </location>
</feature>
<sequence>MFKTCLSLFALAVLVACSSEPADAPETQVRKTLTLIEEAAEQRSLSGIMAHISDDYADHQGYDSKQIARLAQLQIMRNQKINIFTLIRSIDIENNVASVELSAAMASRDTDLSLESNRLKADAVKFSVLLKREDRDWKVHSVAWKQGW</sequence>
<evidence type="ECO:0000313" key="2">
    <source>
        <dbReference type="EMBL" id="GHA16819.1"/>
    </source>
</evidence>
<dbReference type="PROSITE" id="PS51257">
    <property type="entry name" value="PROKAR_LIPOPROTEIN"/>
    <property type="match status" value="1"/>
</dbReference>
<evidence type="ECO:0008006" key="4">
    <source>
        <dbReference type="Google" id="ProtNLM"/>
    </source>
</evidence>
<keyword evidence="1" id="KW-0732">Signal</keyword>
<name>A0A918VP97_9GAMM</name>